<dbReference type="CDD" id="cd06354">
    <property type="entry name" value="PBP1_PrnA-like"/>
    <property type="match status" value="1"/>
</dbReference>
<keyword evidence="3" id="KW-1003">Cell membrane</keyword>
<dbReference type="InterPro" id="IPR003760">
    <property type="entry name" value="PnrA-like"/>
</dbReference>
<protein>
    <submittedName>
        <fullName evidence="9">BMP family ABC transporter substrate-binding protein</fullName>
    </submittedName>
</protein>
<comment type="subcellular location">
    <subcellularLocation>
        <location evidence="1">Cell membrane</location>
        <topology evidence="1">Lipid-anchor</topology>
    </subcellularLocation>
</comment>
<dbReference type="SUPFAM" id="SSF53822">
    <property type="entry name" value="Periplasmic binding protein-like I"/>
    <property type="match status" value="1"/>
</dbReference>
<dbReference type="EMBL" id="AJWN02000014">
    <property type="protein sequence ID" value="OEE63861.1"/>
    <property type="molecule type" value="Genomic_DNA"/>
</dbReference>
<evidence type="ECO:0000256" key="5">
    <source>
        <dbReference type="ARBA" id="ARBA00023136"/>
    </source>
</evidence>
<reference evidence="9 10" key="1">
    <citation type="journal article" date="2012" name="Science">
        <title>Ecological populations of bacteria act as socially cohesive units of antibiotic production and resistance.</title>
        <authorList>
            <person name="Cordero O.X."/>
            <person name="Wildschutte H."/>
            <person name="Kirkup B."/>
            <person name="Proehl S."/>
            <person name="Ngo L."/>
            <person name="Hussain F."/>
            <person name="Le Roux F."/>
            <person name="Mincer T."/>
            <person name="Polz M.F."/>
        </authorList>
    </citation>
    <scope>NUCLEOTIDE SEQUENCE [LARGE SCALE GENOMIC DNA]</scope>
    <source>
        <strain evidence="9 10">FF-454</strain>
    </source>
</reference>
<dbReference type="GO" id="GO:0005886">
    <property type="term" value="C:plasma membrane"/>
    <property type="evidence" value="ECO:0007669"/>
    <property type="project" value="UniProtKB-SubCell"/>
</dbReference>
<evidence type="ECO:0000256" key="4">
    <source>
        <dbReference type="ARBA" id="ARBA00022729"/>
    </source>
</evidence>
<evidence type="ECO:0000259" key="8">
    <source>
        <dbReference type="Pfam" id="PF02608"/>
    </source>
</evidence>
<dbReference type="RefSeq" id="WP_016958140.1">
    <property type="nucleotide sequence ID" value="NZ_AJWN02000014.1"/>
</dbReference>
<dbReference type="InterPro" id="IPR050957">
    <property type="entry name" value="BMP_lipoprotein"/>
</dbReference>
<evidence type="ECO:0000256" key="1">
    <source>
        <dbReference type="ARBA" id="ARBA00004193"/>
    </source>
</evidence>
<comment type="caution">
    <text evidence="9">The sequence shown here is derived from an EMBL/GenBank/DDBJ whole genome shotgun (WGS) entry which is preliminary data.</text>
</comment>
<evidence type="ECO:0000313" key="10">
    <source>
        <dbReference type="Proteomes" id="UP000095039"/>
    </source>
</evidence>
<dbReference type="PANTHER" id="PTHR34296:SF2">
    <property type="entry name" value="ABC TRANSPORTER GUANOSINE-BINDING PROTEIN NUPN"/>
    <property type="match status" value="1"/>
</dbReference>
<feature type="signal peptide" evidence="7">
    <location>
        <begin position="1"/>
        <end position="22"/>
    </location>
</feature>
<evidence type="ECO:0000256" key="6">
    <source>
        <dbReference type="ARBA" id="ARBA00023288"/>
    </source>
</evidence>
<proteinExistence type="inferred from homology"/>
<name>A0A1E5CED3_9GAMM</name>
<feature type="chain" id="PRO_5009172747" evidence="7">
    <location>
        <begin position="23"/>
        <end position="332"/>
    </location>
</feature>
<evidence type="ECO:0000256" key="2">
    <source>
        <dbReference type="ARBA" id="ARBA00008610"/>
    </source>
</evidence>
<keyword evidence="5" id="KW-0472">Membrane</keyword>
<keyword evidence="4 7" id="KW-0732">Signal</keyword>
<evidence type="ECO:0000313" key="9">
    <source>
        <dbReference type="EMBL" id="OEE63861.1"/>
    </source>
</evidence>
<dbReference type="Gene3D" id="3.40.50.2300">
    <property type="match status" value="2"/>
</dbReference>
<keyword evidence="6" id="KW-0449">Lipoprotein</keyword>
<evidence type="ECO:0000256" key="3">
    <source>
        <dbReference type="ARBA" id="ARBA00022475"/>
    </source>
</evidence>
<accession>A0A1E5CED3</accession>
<keyword evidence="10" id="KW-1185">Reference proteome</keyword>
<gene>
    <name evidence="9" type="ORF">A1OK_18815</name>
</gene>
<feature type="domain" description="ABC transporter substrate-binding protein PnrA-like" evidence="8">
    <location>
        <begin position="30"/>
        <end position="315"/>
    </location>
</feature>
<dbReference type="AlphaFoldDB" id="A0A1E5CED3"/>
<dbReference type="Pfam" id="PF02608">
    <property type="entry name" value="Bmp"/>
    <property type="match status" value="1"/>
</dbReference>
<dbReference type="PANTHER" id="PTHR34296">
    <property type="entry name" value="TRANSCRIPTIONAL ACTIVATOR PROTEIN MED"/>
    <property type="match status" value="1"/>
</dbReference>
<sequence>MKTITSLAAAITLGLMSASASADAFKPSVIFDMGGKFDKSFNQAAYTGAEAFKAETGVSYGEFEITNEAQREQAMLRMAQRGFSPIVAVGFQQAPIVEKVAKQFPKTQFVIIDAVVDLPNVRSVVFKEHEGSFLVGALAVMKSESDKVGFIGGMDIPLIRKFACGYEQGAKFQAADADVVQNMTGSTPAAWNNPTKGAELAKSQFDKGVDVVYAAAGGTGVGVYQAAVDEGKYAVGVDSNQNYLHPGVMLTSMVKRVDVAVQDAFNDAQNGEFTPGLQALGLKEGGVDWSLDEYNKDLVTPEMEARVKQIRDDIIAGKIVVHDYFSTDSCEY</sequence>
<evidence type="ECO:0000256" key="7">
    <source>
        <dbReference type="SAM" id="SignalP"/>
    </source>
</evidence>
<dbReference type="InterPro" id="IPR028082">
    <property type="entry name" value="Peripla_BP_I"/>
</dbReference>
<organism evidence="9 10">
    <name type="scientific">Enterovibrio norvegicus FF-454</name>
    <dbReference type="NCBI Taxonomy" id="1185651"/>
    <lineage>
        <taxon>Bacteria</taxon>
        <taxon>Pseudomonadati</taxon>
        <taxon>Pseudomonadota</taxon>
        <taxon>Gammaproteobacteria</taxon>
        <taxon>Vibrionales</taxon>
        <taxon>Vibrionaceae</taxon>
        <taxon>Enterovibrio</taxon>
    </lineage>
</organism>
<comment type="similarity">
    <text evidence="2">Belongs to the BMP lipoprotein family.</text>
</comment>
<dbReference type="Proteomes" id="UP000095039">
    <property type="component" value="Unassembled WGS sequence"/>
</dbReference>